<accession>A0AAN9AYL7</accession>
<dbReference type="EMBL" id="JBAMIC010000014">
    <property type="protein sequence ID" value="KAK7095768.1"/>
    <property type="molecule type" value="Genomic_DNA"/>
</dbReference>
<feature type="chain" id="PRO_5042911328" description="Apple domain-containing protein" evidence="1">
    <location>
        <begin position="18"/>
        <end position="231"/>
    </location>
</feature>
<dbReference type="Proteomes" id="UP001374579">
    <property type="component" value="Unassembled WGS sequence"/>
</dbReference>
<protein>
    <recommendedName>
        <fullName evidence="2">Apple domain-containing protein</fullName>
    </recommendedName>
</protein>
<keyword evidence="4" id="KW-1185">Reference proteome</keyword>
<dbReference type="PROSITE" id="PS50948">
    <property type="entry name" value="PAN"/>
    <property type="match status" value="1"/>
</dbReference>
<keyword evidence="1" id="KW-0732">Signal</keyword>
<organism evidence="3 4">
    <name type="scientific">Littorina saxatilis</name>
    <dbReference type="NCBI Taxonomy" id="31220"/>
    <lineage>
        <taxon>Eukaryota</taxon>
        <taxon>Metazoa</taxon>
        <taxon>Spiralia</taxon>
        <taxon>Lophotrochozoa</taxon>
        <taxon>Mollusca</taxon>
        <taxon>Gastropoda</taxon>
        <taxon>Caenogastropoda</taxon>
        <taxon>Littorinimorpha</taxon>
        <taxon>Littorinoidea</taxon>
        <taxon>Littorinidae</taxon>
        <taxon>Littorina</taxon>
    </lineage>
</organism>
<evidence type="ECO:0000259" key="2">
    <source>
        <dbReference type="PROSITE" id="PS50948"/>
    </source>
</evidence>
<sequence>MTTSLIPIMVLSMGVIAASITGRVFQRKGVDGKMFSERILFNTNTHSLIECALLCHHLKCCLTFTFSEVTHLCQGHFAVVTVNTPSSPADGAVTFSRENNESWLSRPCANGCPTATECGVECDSDRGECSCSPYFYYSVSLNTCVPSCSTPHTTYVEYKGHDLSGHDLSMVLTTENFQECKDWCSANDDCRLIVASPTVPRCWFKYMTAAERPAYWIPSNPVFVNFQKTCA</sequence>
<evidence type="ECO:0000313" key="4">
    <source>
        <dbReference type="Proteomes" id="UP001374579"/>
    </source>
</evidence>
<name>A0AAN9AYL7_9CAEN</name>
<evidence type="ECO:0000313" key="3">
    <source>
        <dbReference type="EMBL" id="KAK7095768.1"/>
    </source>
</evidence>
<gene>
    <name evidence="3" type="ORF">V1264_005134</name>
</gene>
<feature type="signal peptide" evidence="1">
    <location>
        <begin position="1"/>
        <end position="17"/>
    </location>
</feature>
<reference evidence="3 4" key="1">
    <citation type="submission" date="2024-02" db="EMBL/GenBank/DDBJ databases">
        <title>Chromosome-scale genome assembly of the rough periwinkle Littorina saxatilis.</title>
        <authorList>
            <person name="De Jode A."/>
            <person name="Faria R."/>
            <person name="Formenti G."/>
            <person name="Sims Y."/>
            <person name="Smith T.P."/>
            <person name="Tracey A."/>
            <person name="Wood J.M.D."/>
            <person name="Zagrodzka Z.B."/>
            <person name="Johannesson K."/>
            <person name="Butlin R.K."/>
            <person name="Leder E.H."/>
        </authorList>
    </citation>
    <scope>NUCLEOTIDE SEQUENCE [LARGE SCALE GENOMIC DNA]</scope>
    <source>
        <strain evidence="3">Snail1</strain>
        <tissue evidence="3">Muscle</tissue>
    </source>
</reference>
<dbReference type="AlphaFoldDB" id="A0AAN9AYL7"/>
<feature type="domain" description="Apple" evidence="2">
    <location>
        <begin position="148"/>
        <end position="230"/>
    </location>
</feature>
<dbReference type="Pfam" id="PF00024">
    <property type="entry name" value="PAN_1"/>
    <property type="match status" value="1"/>
</dbReference>
<comment type="caution">
    <text evidence="3">The sequence shown here is derived from an EMBL/GenBank/DDBJ whole genome shotgun (WGS) entry which is preliminary data.</text>
</comment>
<evidence type="ECO:0000256" key="1">
    <source>
        <dbReference type="SAM" id="SignalP"/>
    </source>
</evidence>
<proteinExistence type="predicted"/>
<dbReference type="InterPro" id="IPR003609">
    <property type="entry name" value="Pan_app"/>
</dbReference>